<keyword evidence="2" id="KW-1185">Reference proteome</keyword>
<dbReference type="EMBL" id="CM007901">
    <property type="protein sequence ID" value="OTG05023.1"/>
    <property type="molecule type" value="Genomic_DNA"/>
</dbReference>
<organism evidence="1 2">
    <name type="scientific">Helianthus annuus</name>
    <name type="common">Common sunflower</name>
    <dbReference type="NCBI Taxonomy" id="4232"/>
    <lineage>
        <taxon>Eukaryota</taxon>
        <taxon>Viridiplantae</taxon>
        <taxon>Streptophyta</taxon>
        <taxon>Embryophyta</taxon>
        <taxon>Tracheophyta</taxon>
        <taxon>Spermatophyta</taxon>
        <taxon>Magnoliopsida</taxon>
        <taxon>eudicotyledons</taxon>
        <taxon>Gunneridae</taxon>
        <taxon>Pentapetalae</taxon>
        <taxon>asterids</taxon>
        <taxon>campanulids</taxon>
        <taxon>Asterales</taxon>
        <taxon>Asteraceae</taxon>
        <taxon>Asteroideae</taxon>
        <taxon>Heliantheae alliance</taxon>
        <taxon>Heliantheae</taxon>
        <taxon>Helianthus</taxon>
    </lineage>
</organism>
<evidence type="ECO:0000313" key="2">
    <source>
        <dbReference type="Proteomes" id="UP000215914"/>
    </source>
</evidence>
<accession>A0A251T2G4</accession>
<dbReference type="Proteomes" id="UP000215914">
    <property type="component" value="Chromosome 12"/>
</dbReference>
<dbReference type="InParanoid" id="A0A251T2G4"/>
<sequence>MTTSHIVLHMHNYTDDTIYVLSYSWCEYYLLSITYNYFMHNSSKLIHNPSKPTTNHHVSYQMNIKHNIIIFLYFHLTIIHHTHIIHHSFNKN</sequence>
<evidence type="ECO:0000313" key="1">
    <source>
        <dbReference type="EMBL" id="OTG05023.1"/>
    </source>
</evidence>
<proteinExistence type="predicted"/>
<reference evidence="2" key="1">
    <citation type="journal article" date="2017" name="Nature">
        <title>The sunflower genome provides insights into oil metabolism, flowering and Asterid evolution.</title>
        <authorList>
            <person name="Badouin H."/>
            <person name="Gouzy J."/>
            <person name="Grassa C.J."/>
            <person name="Murat F."/>
            <person name="Staton S.E."/>
            <person name="Cottret L."/>
            <person name="Lelandais-Briere C."/>
            <person name="Owens G.L."/>
            <person name="Carrere S."/>
            <person name="Mayjonade B."/>
            <person name="Legrand L."/>
            <person name="Gill N."/>
            <person name="Kane N.C."/>
            <person name="Bowers J.E."/>
            <person name="Hubner S."/>
            <person name="Bellec A."/>
            <person name="Berard A."/>
            <person name="Berges H."/>
            <person name="Blanchet N."/>
            <person name="Boniface M.C."/>
            <person name="Brunel D."/>
            <person name="Catrice O."/>
            <person name="Chaidir N."/>
            <person name="Claudel C."/>
            <person name="Donnadieu C."/>
            <person name="Faraut T."/>
            <person name="Fievet G."/>
            <person name="Helmstetter N."/>
            <person name="King M."/>
            <person name="Knapp S.J."/>
            <person name="Lai Z."/>
            <person name="Le Paslier M.C."/>
            <person name="Lippi Y."/>
            <person name="Lorenzon L."/>
            <person name="Mandel J.R."/>
            <person name="Marage G."/>
            <person name="Marchand G."/>
            <person name="Marquand E."/>
            <person name="Bret-Mestries E."/>
            <person name="Morien E."/>
            <person name="Nambeesan S."/>
            <person name="Nguyen T."/>
            <person name="Pegot-Espagnet P."/>
            <person name="Pouilly N."/>
            <person name="Raftis F."/>
            <person name="Sallet E."/>
            <person name="Schiex T."/>
            <person name="Thomas J."/>
            <person name="Vandecasteele C."/>
            <person name="Vares D."/>
            <person name="Vear F."/>
            <person name="Vautrin S."/>
            <person name="Crespi M."/>
            <person name="Mangin B."/>
            <person name="Burke J.M."/>
            <person name="Salse J."/>
            <person name="Munos S."/>
            <person name="Vincourt P."/>
            <person name="Rieseberg L.H."/>
            <person name="Langlade N.B."/>
        </authorList>
    </citation>
    <scope>NUCLEOTIDE SEQUENCE [LARGE SCALE GENOMIC DNA]</scope>
    <source>
        <strain evidence="2">cv. SF193</strain>
    </source>
</reference>
<name>A0A251T2G4_HELAN</name>
<gene>
    <name evidence="1" type="ORF">HannXRQ_Chr12g0368951</name>
</gene>
<protein>
    <submittedName>
        <fullName evidence="1">Uncharacterized protein</fullName>
    </submittedName>
</protein>
<dbReference type="AlphaFoldDB" id="A0A251T2G4"/>